<dbReference type="RefSeq" id="WP_290114418.1">
    <property type="nucleotide sequence ID" value="NZ_JAUEPL010000043.1"/>
</dbReference>
<keyword evidence="5" id="KW-1185">Reference proteome</keyword>
<dbReference type="PANTHER" id="PTHR30466">
    <property type="entry name" value="FLAVIN REDUCTASE"/>
    <property type="match status" value="1"/>
</dbReference>
<keyword evidence="1 4" id="KW-0560">Oxidoreductase</keyword>
<accession>A0ABT7ZC27</accession>
<dbReference type="SUPFAM" id="SSF50475">
    <property type="entry name" value="FMN-binding split barrel"/>
    <property type="match status" value="1"/>
</dbReference>
<dbReference type="Pfam" id="PF01613">
    <property type="entry name" value="Flavin_Reduct"/>
    <property type="match status" value="1"/>
</dbReference>
<evidence type="ECO:0000313" key="4">
    <source>
        <dbReference type="EMBL" id="MDN3297065.1"/>
    </source>
</evidence>
<dbReference type="PANTHER" id="PTHR30466:SF1">
    <property type="entry name" value="FMN REDUCTASE (NADH) RUTF"/>
    <property type="match status" value="1"/>
</dbReference>
<organism evidence="4 5">
    <name type="scientific">Streptomyces ficellus</name>
    <dbReference type="NCBI Taxonomy" id="1977088"/>
    <lineage>
        <taxon>Bacteria</taxon>
        <taxon>Bacillati</taxon>
        <taxon>Actinomycetota</taxon>
        <taxon>Actinomycetes</taxon>
        <taxon>Kitasatosporales</taxon>
        <taxon>Streptomycetaceae</taxon>
        <taxon>Streptomyces</taxon>
    </lineage>
</organism>
<reference evidence="4" key="1">
    <citation type="submission" date="2023-06" db="EMBL/GenBank/DDBJ databases">
        <title>WGS-Sequencing of Streptomyces ficellus isolate 21 collected from sand in Gara Djebilet Iron Mine in Algeria.</title>
        <authorList>
            <person name="Zegers G.P."/>
            <person name="Gomez A."/>
            <person name="Gueddou A."/>
            <person name="Zahara A.F."/>
            <person name="Worth M."/>
            <person name="Sevigny J.L."/>
            <person name="Tisa L."/>
        </authorList>
    </citation>
    <scope>NUCLEOTIDE SEQUENCE</scope>
    <source>
        <strain evidence="4">AS11</strain>
    </source>
</reference>
<evidence type="ECO:0000313" key="5">
    <source>
        <dbReference type="Proteomes" id="UP001174050"/>
    </source>
</evidence>
<proteinExistence type="predicted"/>
<sequence length="198" mass="21023">MTAGARLAPSAVAQQEGPDPDSFWHGVRRFPTGVTVLTTGEAAGLRGTTASSFTFVSRRPPLISVCLTHSSTFLETIRSGGEFAVNVLVHGQAALARRFADPDRRSGHGHFAGVSHRRGARTGAPLLCGTTAWFECRVDQVLPAGDHDIVLARVLAAGPDPTGTAAAEEDRPLVYHQGRLITTQTTAQTTTQTQERTP</sequence>
<dbReference type="InterPro" id="IPR012349">
    <property type="entry name" value="Split_barrel_FMN-bd"/>
</dbReference>
<dbReference type="InterPro" id="IPR002563">
    <property type="entry name" value="Flavin_Rdtase-like_dom"/>
</dbReference>
<dbReference type="Proteomes" id="UP001174050">
    <property type="component" value="Unassembled WGS sequence"/>
</dbReference>
<name>A0ABT7ZC27_9ACTN</name>
<evidence type="ECO:0000259" key="3">
    <source>
        <dbReference type="SMART" id="SM00903"/>
    </source>
</evidence>
<dbReference type="GO" id="GO:0016491">
    <property type="term" value="F:oxidoreductase activity"/>
    <property type="evidence" value="ECO:0007669"/>
    <property type="project" value="UniProtKB-KW"/>
</dbReference>
<protein>
    <submittedName>
        <fullName evidence="4">Flavin reductase family protein</fullName>
        <ecNumber evidence="4">1.-.-.-</ecNumber>
    </submittedName>
</protein>
<gene>
    <name evidence="4" type="ORF">QWM81_24065</name>
</gene>
<dbReference type="InterPro" id="IPR050268">
    <property type="entry name" value="NADH-dep_flavin_reductase"/>
</dbReference>
<feature type="domain" description="Flavin reductase like" evidence="3">
    <location>
        <begin position="27"/>
        <end position="182"/>
    </location>
</feature>
<dbReference type="SMART" id="SM00903">
    <property type="entry name" value="Flavin_Reduct"/>
    <property type="match status" value="1"/>
</dbReference>
<dbReference type="EMBL" id="JAUEPL010000043">
    <property type="protein sequence ID" value="MDN3297065.1"/>
    <property type="molecule type" value="Genomic_DNA"/>
</dbReference>
<feature type="region of interest" description="Disordered" evidence="2">
    <location>
        <begin position="1"/>
        <end position="20"/>
    </location>
</feature>
<evidence type="ECO:0000256" key="1">
    <source>
        <dbReference type="ARBA" id="ARBA00023002"/>
    </source>
</evidence>
<dbReference type="Gene3D" id="2.30.110.10">
    <property type="entry name" value="Electron Transport, Fmn-binding Protein, Chain A"/>
    <property type="match status" value="1"/>
</dbReference>
<dbReference type="EC" id="1.-.-.-" evidence="4"/>
<evidence type="ECO:0000256" key="2">
    <source>
        <dbReference type="SAM" id="MobiDB-lite"/>
    </source>
</evidence>
<comment type="caution">
    <text evidence="4">The sequence shown here is derived from an EMBL/GenBank/DDBJ whole genome shotgun (WGS) entry which is preliminary data.</text>
</comment>